<organism evidence="1 2">
    <name type="scientific">Clostridium aciditolerans</name>
    <dbReference type="NCBI Taxonomy" id="339861"/>
    <lineage>
        <taxon>Bacteria</taxon>
        <taxon>Bacillati</taxon>
        <taxon>Bacillota</taxon>
        <taxon>Clostridia</taxon>
        <taxon>Eubacteriales</taxon>
        <taxon>Clostridiaceae</taxon>
        <taxon>Clostridium</taxon>
    </lineage>
</organism>
<dbReference type="EMBL" id="JAEEGB010000007">
    <property type="protein sequence ID" value="MBI6872637.1"/>
    <property type="molecule type" value="Genomic_DNA"/>
</dbReference>
<dbReference type="AlphaFoldDB" id="A0A934M2Z3"/>
<dbReference type="Pfam" id="PF13483">
    <property type="entry name" value="Lactamase_B_3"/>
    <property type="match status" value="1"/>
</dbReference>
<gene>
    <name evidence="1" type="ORF">I6U51_07920</name>
</gene>
<dbReference type="Gene3D" id="3.60.15.10">
    <property type="entry name" value="Ribonuclease Z/Hydroxyacylglutathione hydrolase-like"/>
    <property type="match status" value="1"/>
</dbReference>
<dbReference type="Proteomes" id="UP000622687">
    <property type="component" value="Unassembled WGS sequence"/>
</dbReference>
<evidence type="ECO:0000313" key="1">
    <source>
        <dbReference type="EMBL" id="MBI6872637.1"/>
    </source>
</evidence>
<reference evidence="1" key="1">
    <citation type="submission" date="2020-12" db="EMBL/GenBank/DDBJ databases">
        <title>Clostridium thailandense sp. nov., a novel acetogenic bacterium isolated from peat land soil in Thailand.</title>
        <authorList>
            <person name="Chaikitkaew S."/>
            <person name="Birkeland N.K."/>
        </authorList>
    </citation>
    <scope>NUCLEOTIDE SEQUENCE</scope>
    <source>
        <strain evidence="1">DSM 17425</strain>
    </source>
</reference>
<dbReference type="InterPro" id="IPR036866">
    <property type="entry name" value="RibonucZ/Hydroxyglut_hydro"/>
</dbReference>
<protein>
    <submittedName>
        <fullName evidence="1">MBL fold metallo-hydrolase</fullName>
    </submittedName>
</protein>
<sequence length="244" mass="28750">MKLNLNKAKIHYLYHDGFIIETKSNILIFDYFNDDVEKRTLQHGVICREALQTEKNVMVFVSHSHFDHFNPIIFSWKEINPSIKYILSTDIEKNDDFPEVIYISEGENIEVDDIEIKAYGSTDIGISFLVKVDGISIFHAGDLNWWHWKEDSDEENSAMEKAFKKEVEKLSNEKIDIAFFPVDHRLEEYYYLGGEYLIERVKPKLFIPMHFGDNPEITKSFKEKMTNRSSDIVEIHERGQEILF</sequence>
<proteinExistence type="predicted"/>
<keyword evidence="2" id="KW-1185">Reference proteome</keyword>
<comment type="caution">
    <text evidence="1">The sequence shown here is derived from an EMBL/GenBank/DDBJ whole genome shotgun (WGS) entry which is preliminary data.</text>
</comment>
<accession>A0A934M2Z3</accession>
<dbReference type="PANTHER" id="PTHR42967">
    <property type="entry name" value="METAL DEPENDENT HYDROLASE"/>
    <property type="match status" value="1"/>
</dbReference>
<name>A0A934M2Z3_9CLOT</name>
<dbReference type="PANTHER" id="PTHR42967:SF1">
    <property type="entry name" value="MBL FOLD METALLO-HYDROLASE"/>
    <property type="match status" value="1"/>
</dbReference>
<dbReference type="SUPFAM" id="SSF56281">
    <property type="entry name" value="Metallo-hydrolase/oxidoreductase"/>
    <property type="match status" value="1"/>
</dbReference>
<evidence type="ECO:0000313" key="2">
    <source>
        <dbReference type="Proteomes" id="UP000622687"/>
    </source>
</evidence>